<evidence type="ECO:0000313" key="6">
    <source>
        <dbReference type="Proteomes" id="UP000198362"/>
    </source>
</evidence>
<dbReference type="Gene3D" id="3.40.50.300">
    <property type="entry name" value="P-loop containing nucleotide triphosphate hydrolases"/>
    <property type="match status" value="1"/>
</dbReference>
<dbReference type="Proteomes" id="UP000198362">
    <property type="component" value="Unassembled WGS sequence"/>
</dbReference>
<dbReference type="Pfam" id="PF05729">
    <property type="entry name" value="NACHT"/>
    <property type="match status" value="1"/>
</dbReference>
<dbReference type="PROSITE" id="PS50005">
    <property type="entry name" value="TPR"/>
    <property type="match status" value="2"/>
</dbReference>
<feature type="compositionally biased region" description="Basic and acidic residues" evidence="2">
    <location>
        <begin position="858"/>
        <end position="877"/>
    </location>
</feature>
<dbReference type="SUPFAM" id="SSF52540">
    <property type="entry name" value="P-loop containing nucleoside triphosphate hydrolases"/>
    <property type="match status" value="1"/>
</dbReference>
<evidence type="ECO:0000259" key="3">
    <source>
        <dbReference type="Pfam" id="PF05729"/>
    </source>
</evidence>
<keyword evidence="6" id="KW-1185">Reference proteome</keyword>
<feature type="repeat" description="TPR" evidence="1">
    <location>
        <begin position="1025"/>
        <end position="1058"/>
    </location>
</feature>
<organism evidence="5 6">
    <name type="scientific">Asanoa hainanensis</name>
    <dbReference type="NCBI Taxonomy" id="560556"/>
    <lineage>
        <taxon>Bacteria</taxon>
        <taxon>Bacillati</taxon>
        <taxon>Actinomycetota</taxon>
        <taxon>Actinomycetes</taxon>
        <taxon>Micromonosporales</taxon>
        <taxon>Micromonosporaceae</taxon>
        <taxon>Asanoa</taxon>
    </lineage>
</organism>
<dbReference type="InterPro" id="IPR007111">
    <property type="entry name" value="NACHT_NTPase"/>
</dbReference>
<feature type="repeat" description="TPR" evidence="1">
    <location>
        <begin position="985"/>
        <end position="1018"/>
    </location>
</feature>
<gene>
    <name evidence="5" type="ORF">SAMN05421812_1384</name>
</gene>
<dbReference type="RefSeq" id="WP_089256199.1">
    <property type="nucleotide sequence ID" value="NZ_FZPH01000038.1"/>
</dbReference>
<dbReference type="PANTHER" id="PTHR47691:SF3">
    <property type="entry name" value="HTH-TYPE TRANSCRIPTIONAL REGULATOR RV0890C-RELATED"/>
    <property type="match status" value="1"/>
</dbReference>
<proteinExistence type="predicted"/>
<dbReference type="PANTHER" id="PTHR47691">
    <property type="entry name" value="REGULATOR-RELATED"/>
    <property type="match status" value="1"/>
</dbReference>
<dbReference type="Gene3D" id="1.25.40.10">
    <property type="entry name" value="Tetratricopeptide repeat domain"/>
    <property type="match status" value="2"/>
</dbReference>
<dbReference type="AlphaFoldDB" id="A0A239PHN9"/>
<dbReference type="SMART" id="SM00028">
    <property type="entry name" value="TPR"/>
    <property type="match status" value="7"/>
</dbReference>
<reference evidence="5 6" key="1">
    <citation type="submission" date="2017-06" db="EMBL/GenBank/DDBJ databases">
        <authorList>
            <person name="Kim H.J."/>
            <person name="Triplett B.A."/>
        </authorList>
    </citation>
    <scope>NUCLEOTIDE SEQUENCE [LARGE SCALE GENOMIC DNA]</scope>
    <source>
        <strain evidence="5 6">CGMCC 4.5593</strain>
    </source>
</reference>
<feature type="domain" description="NACHT" evidence="3">
    <location>
        <begin position="446"/>
        <end position="606"/>
    </location>
</feature>
<evidence type="ECO:0000313" key="5">
    <source>
        <dbReference type="EMBL" id="SNT66315.1"/>
    </source>
</evidence>
<dbReference type="OrthoDB" id="135224at2"/>
<keyword evidence="1" id="KW-0802">TPR repeat</keyword>
<feature type="region of interest" description="Disordered" evidence="2">
    <location>
        <begin position="858"/>
        <end position="879"/>
    </location>
</feature>
<name>A0A239PHN9_9ACTN</name>
<dbReference type="SUPFAM" id="SSF48452">
    <property type="entry name" value="TPR-like"/>
    <property type="match status" value="2"/>
</dbReference>
<dbReference type="InterPro" id="IPR024983">
    <property type="entry name" value="CHAT_dom"/>
</dbReference>
<accession>A0A239PHN9</accession>
<dbReference type="EMBL" id="FZPH01000038">
    <property type="protein sequence ID" value="SNT66315.1"/>
    <property type="molecule type" value="Genomic_DNA"/>
</dbReference>
<sequence length="1232" mass="133699">MTHRLLIDLADDGRVAVSAWADVPGVLPELTEPFALDWTVEPDDLEELRWYLEDYLRAPYGVYQEQGERVAARLAEWGTAAFAAVFGGSGAARDAYVRLRDRGGTAEIVVRSAVAERLGLPWELLRDPARPTPLALDGVRIRRALPTAELAGTFAVDGERLRVLMVISRPAGDRDVGYRMVARPLLQTLEAVRGEVDLVVLRPPTLERLREVLAQAREQGQPFQVVHFDGHGSFSDRRRSLLGGAPDTLASAEQGVLVFERPGGGEDRVPADQVATVLGEAKVPVVVLNACQSGALGRQLETAIATRLLQQGAAAVVAMAFSVYAVAAAEFMAAFYAQLFAGGQVADAVAAGRRRLAERDQRPSPKGPLPLQDWLVPVLYARQDVSFPRLRAQPADREVSLGQILDEVRQRPQASDQDDVLAPVGGFVGRDGLFYELEVAARLQKVVLLHGAGGSGKTEFAKAFGRWWRDTGGVDHPQWVIWHSFEPGIASFGLTGVINAVGLQVFGPDFARLDDEQLHEAVLKVMHARRILLIWDNFESAHTTPDPSGATPALNETERERLAEFLAAATRTSSTVVITSRSAEQWLGDLRRIEVVGLSAQEADEYTDALLAPYPRASARRRHPAFADLMSWLGGHPLTMRLVLPHLDTADAAPLLASLRETGEHVLGDEAHGRTHSLAAGIEYSYRHLTADEQRALTAVSLFHGVADTDVLGMFSTVDGVPERFGGHTVEGWDTLLTRATDLGLFAGIGGGMYSIHPALPAFLSARWRDQEPIGYDEQRAAAELGFLDAYAAFAGWLLHELTGGDAGFASTLVRRQRHSLGAMLGFGLSTERYDRATVIAQVLTRHWNASGLHEEAREWTDRVQHATETADGRPPELDSPAGRLWILMVGAQANRQRGARLGMATSLHQLGSVAGARGELDAAEGFYRQSLAIEEEVGNRPGMAISYHQLGMVVQQRGELEAADGFYRQSLAIEEQVGNRPGMAASYHQLGMVAQQRGELDAAEGLYQKSLAIEEQVGNLPGVAGTYHELGTVAKARGDLDAAESWYQKSLAIREQLGNRPGMALAYQQLGVVAHARGELEVADGLYRKSLAIKEQVGNRPGMANSCHQLGLVAQQRGELEVAGSWYEKTLAIQEQLGDRTGMAMSCYLLGQLAKGSGRANAALEWTVRAVSLVPELLDPTKSPVPGDLADLTAELGWASLRQTWQLVTGKEIPEAVVRTIKASQDEGKPT</sequence>
<dbReference type="InterPro" id="IPR027417">
    <property type="entry name" value="P-loop_NTPase"/>
</dbReference>
<evidence type="ECO:0000256" key="1">
    <source>
        <dbReference type="PROSITE-ProRule" id="PRU00339"/>
    </source>
</evidence>
<dbReference type="InterPro" id="IPR011990">
    <property type="entry name" value="TPR-like_helical_dom_sf"/>
</dbReference>
<protein>
    <submittedName>
        <fullName evidence="5">Tetratricopeptide repeat-containing protein</fullName>
    </submittedName>
</protein>
<dbReference type="Pfam" id="PF12770">
    <property type="entry name" value="CHAT"/>
    <property type="match status" value="1"/>
</dbReference>
<dbReference type="InterPro" id="IPR019734">
    <property type="entry name" value="TPR_rpt"/>
</dbReference>
<feature type="domain" description="CHAT" evidence="4">
    <location>
        <begin position="119"/>
        <end position="363"/>
    </location>
</feature>
<evidence type="ECO:0000256" key="2">
    <source>
        <dbReference type="SAM" id="MobiDB-lite"/>
    </source>
</evidence>
<evidence type="ECO:0000259" key="4">
    <source>
        <dbReference type="Pfam" id="PF12770"/>
    </source>
</evidence>
<dbReference type="Pfam" id="PF13424">
    <property type="entry name" value="TPR_12"/>
    <property type="match status" value="2"/>
</dbReference>